<organism evidence="9 10">
    <name type="scientific">Legionella pneumophila</name>
    <dbReference type="NCBI Taxonomy" id="446"/>
    <lineage>
        <taxon>Bacteria</taxon>
        <taxon>Pseudomonadati</taxon>
        <taxon>Pseudomonadota</taxon>
        <taxon>Gammaproteobacteria</taxon>
        <taxon>Legionellales</taxon>
        <taxon>Legionellaceae</taxon>
        <taxon>Legionella</taxon>
    </lineage>
</organism>
<dbReference type="HAMAP" id="MF_01080">
    <property type="entry name" value="TruB_bact"/>
    <property type="match status" value="1"/>
</dbReference>
<dbReference type="Pfam" id="PF01509">
    <property type="entry name" value="TruB_N"/>
    <property type="match status" value="1"/>
</dbReference>
<protein>
    <recommendedName>
        <fullName evidence="5">tRNA pseudouridine synthase B</fullName>
        <ecNumber evidence="5">5.4.99.25</ecNumber>
    </recommendedName>
    <alternativeName>
        <fullName evidence="5">tRNA pseudouridine(55) synthase</fullName>
        <shortName evidence="5">Psi55 synthase</shortName>
    </alternativeName>
    <alternativeName>
        <fullName evidence="5">tRNA pseudouridylate synthase</fullName>
    </alternativeName>
    <alternativeName>
        <fullName evidence="5">tRNA-uridine isomerase</fullName>
    </alternativeName>
</protein>
<evidence type="ECO:0000259" key="6">
    <source>
        <dbReference type="Pfam" id="PF01509"/>
    </source>
</evidence>
<evidence type="ECO:0000259" key="7">
    <source>
        <dbReference type="Pfam" id="PF09157"/>
    </source>
</evidence>
<dbReference type="SUPFAM" id="SSF88697">
    <property type="entry name" value="PUA domain-like"/>
    <property type="match status" value="1"/>
</dbReference>
<dbReference type="AlphaFoldDB" id="A0A2S6EU19"/>
<evidence type="ECO:0000259" key="8">
    <source>
        <dbReference type="Pfam" id="PF16198"/>
    </source>
</evidence>
<feature type="domain" description="tRNA pseudouridine synthase II TruB subfamily 1 C-terminal" evidence="7">
    <location>
        <begin position="248"/>
        <end position="304"/>
    </location>
</feature>
<evidence type="ECO:0000256" key="4">
    <source>
        <dbReference type="ARBA" id="ARBA00023235"/>
    </source>
</evidence>
<sequence length="308" mass="34393">MIPIAMTTIESQGSTDGILLLNKPKGITSNTALQKAKRLFGAKKAGHTGSLDPLATGMLPLCFGEATKICQYLLNADKCYETIGRFGIKTNTADCTGEVIFCLENYTVSNEELIETLERYKGKIKQIPSMFSALKHKGTPLYRFAREGIEIERKAREILINHLQLEKFDGEHFSFTVSCSKGTYIRNLVEDIGDELKVGAHMTKLHRLYTAGFKNNRMYTLDELQDMSLSQRVDCLIPIDQAIQHLTPVILSDSEVIAIRQGKIILNKTDTGEGEHLRLYSEHSQFIGIGQALIHGDIKAKRLISFAL</sequence>
<reference evidence="9 10" key="1">
    <citation type="submission" date="2018-02" db="EMBL/GenBank/DDBJ databases">
        <title>Draft genome sequences of four Legionella pneumophila clinical strains isolated in Ontario.</title>
        <authorList>
            <person name="Fortuna A."/>
            <person name="Ramnarine R."/>
            <person name="Li A."/>
            <person name="Frantz C."/>
            <person name="Mallo G."/>
        </authorList>
    </citation>
    <scope>NUCLEOTIDE SEQUENCE [LARGE SCALE GENOMIC DNA]</scope>
    <source>
        <strain evidence="9 10">LG61</strain>
    </source>
</reference>
<dbReference type="Gene3D" id="3.30.2350.10">
    <property type="entry name" value="Pseudouridine synthase"/>
    <property type="match status" value="1"/>
</dbReference>
<evidence type="ECO:0000256" key="5">
    <source>
        <dbReference type="HAMAP-Rule" id="MF_01080"/>
    </source>
</evidence>
<dbReference type="Proteomes" id="UP000239239">
    <property type="component" value="Unassembled WGS sequence"/>
</dbReference>
<dbReference type="OrthoDB" id="9802309at2"/>
<dbReference type="InterPro" id="IPR015240">
    <property type="entry name" value="tRNA_sdUridine_synth_fam1_C"/>
</dbReference>
<dbReference type="SUPFAM" id="SSF55120">
    <property type="entry name" value="Pseudouridine synthase"/>
    <property type="match status" value="1"/>
</dbReference>
<dbReference type="GO" id="GO:0003723">
    <property type="term" value="F:RNA binding"/>
    <property type="evidence" value="ECO:0007669"/>
    <property type="project" value="InterPro"/>
</dbReference>
<dbReference type="GO" id="GO:0031119">
    <property type="term" value="P:tRNA pseudouridine synthesis"/>
    <property type="evidence" value="ECO:0007669"/>
    <property type="project" value="UniProtKB-UniRule"/>
</dbReference>
<dbReference type="Pfam" id="PF16198">
    <property type="entry name" value="TruB_C_2"/>
    <property type="match status" value="1"/>
</dbReference>
<evidence type="ECO:0000256" key="2">
    <source>
        <dbReference type="ARBA" id="ARBA00005642"/>
    </source>
</evidence>
<dbReference type="GO" id="GO:0160148">
    <property type="term" value="F:tRNA pseudouridine(55) synthase activity"/>
    <property type="evidence" value="ECO:0007669"/>
    <property type="project" value="UniProtKB-EC"/>
</dbReference>
<dbReference type="EMBL" id="PQWY01000021">
    <property type="protein sequence ID" value="PPK28693.1"/>
    <property type="molecule type" value="Genomic_DNA"/>
</dbReference>
<evidence type="ECO:0000256" key="3">
    <source>
        <dbReference type="ARBA" id="ARBA00022694"/>
    </source>
</evidence>
<comment type="catalytic activity">
    <reaction evidence="1 5">
        <text>uridine(55) in tRNA = pseudouridine(55) in tRNA</text>
        <dbReference type="Rhea" id="RHEA:42532"/>
        <dbReference type="Rhea" id="RHEA-COMP:10101"/>
        <dbReference type="Rhea" id="RHEA-COMP:10102"/>
        <dbReference type="ChEBI" id="CHEBI:65314"/>
        <dbReference type="ChEBI" id="CHEBI:65315"/>
        <dbReference type="EC" id="5.4.99.25"/>
    </reaction>
</comment>
<name>A0A2S6EU19_LEGPN</name>
<dbReference type="Gene3D" id="2.30.130.10">
    <property type="entry name" value="PUA domain"/>
    <property type="match status" value="1"/>
</dbReference>
<dbReference type="PANTHER" id="PTHR13767:SF2">
    <property type="entry name" value="PSEUDOURIDYLATE SYNTHASE TRUB1"/>
    <property type="match status" value="1"/>
</dbReference>
<dbReference type="InterPro" id="IPR036974">
    <property type="entry name" value="PUA_sf"/>
</dbReference>
<dbReference type="EC" id="5.4.99.25" evidence="5"/>
<evidence type="ECO:0000256" key="1">
    <source>
        <dbReference type="ARBA" id="ARBA00000385"/>
    </source>
</evidence>
<dbReference type="InterPro" id="IPR015947">
    <property type="entry name" value="PUA-like_sf"/>
</dbReference>
<dbReference type="Pfam" id="PF09157">
    <property type="entry name" value="TruB-C_2"/>
    <property type="match status" value="1"/>
</dbReference>
<dbReference type="InterPro" id="IPR032819">
    <property type="entry name" value="TruB_C"/>
</dbReference>
<dbReference type="InterPro" id="IPR002501">
    <property type="entry name" value="PsdUridine_synth_N"/>
</dbReference>
<dbReference type="PANTHER" id="PTHR13767">
    <property type="entry name" value="TRNA-PSEUDOURIDINE SYNTHASE"/>
    <property type="match status" value="1"/>
</dbReference>
<comment type="function">
    <text evidence="5">Responsible for synthesis of pseudouridine from uracil-55 in the psi GC loop of transfer RNAs.</text>
</comment>
<proteinExistence type="inferred from homology"/>
<gene>
    <name evidence="5" type="primary">truB</name>
    <name evidence="9" type="ORF">C3928_14705</name>
</gene>
<dbReference type="InterPro" id="IPR020103">
    <property type="entry name" value="PsdUridine_synth_cat_dom_sf"/>
</dbReference>
<dbReference type="NCBIfam" id="TIGR00431">
    <property type="entry name" value="TruB"/>
    <property type="match status" value="1"/>
</dbReference>
<feature type="domain" description="Pseudouridine synthase II N-terminal" evidence="6">
    <location>
        <begin position="37"/>
        <end position="185"/>
    </location>
</feature>
<feature type="active site" description="Nucleophile" evidence="5">
    <location>
        <position position="52"/>
    </location>
</feature>
<dbReference type="CDD" id="cd02573">
    <property type="entry name" value="PseudoU_synth_EcTruB"/>
    <property type="match status" value="1"/>
</dbReference>
<keyword evidence="3 5" id="KW-0819">tRNA processing</keyword>
<dbReference type="GO" id="GO:1990481">
    <property type="term" value="P:mRNA pseudouridine synthesis"/>
    <property type="evidence" value="ECO:0007669"/>
    <property type="project" value="TreeGrafter"/>
</dbReference>
<comment type="similarity">
    <text evidence="2 5">Belongs to the pseudouridine synthase TruB family. Type 1 subfamily.</text>
</comment>
<evidence type="ECO:0000313" key="9">
    <source>
        <dbReference type="EMBL" id="PPK28693.1"/>
    </source>
</evidence>
<evidence type="ECO:0000313" key="10">
    <source>
        <dbReference type="Proteomes" id="UP000239239"/>
    </source>
</evidence>
<comment type="caution">
    <text evidence="9">The sequence shown here is derived from an EMBL/GenBank/DDBJ whole genome shotgun (WGS) entry which is preliminary data.</text>
</comment>
<dbReference type="InterPro" id="IPR014780">
    <property type="entry name" value="tRNA_psdUridine_synth_TruB"/>
</dbReference>
<accession>A0A2S6EU19</accession>
<keyword evidence="4 5" id="KW-0413">Isomerase</keyword>
<feature type="domain" description="tRNA pseudouridylate synthase B C-terminal" evidence="8">
    <location>
        <begin position="186"/>
        <end position="242"/>
    </location>
</feature>